<dbReference type="AlphaFoldDB" id="A0AAV0RSA8"/>
<evidence type="ECO:0000256" key="1">
    <source>
        <dbReference type="SAM" id="MobiDB-lite"/>
    </source>
</evidence>
<sequence length="44" mass="4930">MAARVPLLSTRDRDMKVTPMSPFEKHGAMKVEGIEGFTKNLQNP</sequence>
<accession>A0AAV0RSA8</accession>
<organism evidence="2 3">
    <name type="scientific">Linum tenue</name>
    <dbReference type="NCBI Taxonomy" id="586396"/>
    <lineage>
        <taxon>Eukaryota</taxon>
        <taxon>Viridiplantae</taxon>
        <taxon>Streptophyta</taxon>
        <taxon>Embryophyta</taxon>
        <taxon>Tracheophyta</taxon>
        <taxon>Spermatophyta</taxon>
        <taxon>Magnoliopsida</taxon>
        <taxon>eudicotyledons</taxon>
        <taxon>Gunneridae</taxon>
        <taxon>Pentapetalae</taxon>
        <taxon>rosids</taxon>
        <taxon>fabids</taxon>
        <taxon>Malpighiales</taxon>
        <taxon>Linaceae</taxon>
        <taxon>Linum</taxon>
    </lineage>
</organism>
<evidence type="ECO:0000313" key="2">
    <source>
        <dbReference type="EMBL" id="CAI0560315.1"/>
    </source>
</evidence>
<gene>
    <name evidence="2" type="ORF">LITE_LOCUS49638</name>
</gene>
<comment type="caution">
    <text evidence="2">The sequence shown here is derived from an EMBL/GenBank/DDBJ whole genome shotgun (WGS) entry which is preliminary data.</text>
</comment>
<reference evidence="2" key="1">
    <citation type="submission" date="2022-08" db="EMBL/GenBank/DDBJ databases">
        <authorList>
            <person name="Gutierrez-Valencia J."/>
        </authorList>
    </citation>
    <scope>NUCLEOTIDE SEQUENCE</scope>
</reference>
<feature type="non-terminal residue" evidence="2">
    <location>
        <position position="44"/>
    </location>
</feature>
<name>A0AAV0RSA8_9ROSI</name>
<proteinExistence type="predicted"/>
<protein>
    <submittedName>
        <fullName evidence="2">Uncharacterized protein</fullName>
    </submittedName>
</protein>
<dbReference type="EMBL" id="CAMGYJ010000011">
    <property type="protein sequence ID" value="CAI0560315.1"/>
    <property type="molecule type" value="Genomic_DNA"/>
</dbReference>
<dbReference type="Proteomes" id="UP001154282">
    <property type="component" value="Unassembled WGS sequence"/>
</dbReference>
<feature type="region of interest" description="Disordered" evidence="1">
    <location>
        <begin position="1"/>
        <end position="23"/>
    </location>
</feature>
<evidence type="ECO:0000313" key="3">
    <source>
        <dbReference type="Proteomes" id="UP001154282"/>
    </source>
</evidence>
<keyword evidence="3" id="KW-1185">Reference proteome</keyword>